<dbReference type="STRING" id="1189612.A33Q_2821"/>
<sequence>MEIGGKFYFRKSLKVLNYQKLFKNEGIFIGEFEDCTKIVPSTSLI</sequence>
<comment type="caution">
    <text evidence="1">The sequence shown here is derived from an EMBL/GenBank/DDBJ whole genome shotgun (WGS) entry which is preliminary data.</text>
</comment>
<proteinExistence type="predicted"/>
<gene>
    <name evidence="1" type="ORF">A33Q_2821</name>
</gene>
<dbReference type="EMBL" id="ALWO02000037">
    <property type="protein sequence ID" value="EOZ95459.1"/>
    <property type="molecule type" value="Genomic_DNA"/>
</dbReference>
<protein>
    <submittedName>
        <fullName evidence="1">Uncharacterized protein</fullName>
    </submittedName>
</protein>
<organism evidence="1 2">
    <name type="scientific">Indibacter alkaliphilus (strain CCUG 57479 / KCTC 22604 / LW1)</name>
    <dbReference type="NCBI Taxonomy" id="1189612"/>
    <lineage>
        <taxon>Bacteria</taxon>
        <taxon>Pseudomonadati</taxon>
        <taxon>Bacteroidota</taxon>
        <taxon>Cytophagia</taxon>
        <taxon>Cytophagales</taxon>
        <taxon>Cyclobacteriaceae</taxon>
    </lineage>
</organism>
<accession>S2D993</accession>
<evidence type="ECO:0000313" key="2">
    <source>
        <dbReference type="Proteomes" id="UP000006073"/>
    </source>
</evidence>
<reference evidence="1 2" key="1">
    <citation type="journal article" date="2013" name="Genome Announc.">
        <title>Draft Genome Sequence of Indibacter alkaliphilus Strain LW1T, Isolated from Lonar Lake, a Haloalkaline Lake in the Buldana District of Maharashtra, India.</title>
        <authorList>
            <person name="Singh A."/>
            <person name="Kumar Jangir P."/>
            <person name="Sharma R."/>
            <person name="Singh A."/>
            <person name="Kumar Pinnaka A."/>
            <person name="Shivaji S."/>
        </authorList>
    </citation>
    <scope>NUCLEOTIDE SEQUENCE [LARGE SCALE GENOMIC DNA]</scope>
    <source>
        <strain evidence="2">CCUG 57479 / KCTC 22604 / LW1</strain>
    </source>
</reference>
<dbReference type="AlphaFoldDB" id="S2D993"/>
<keyword evidence="2" id="KW-1185">Reference proteome</keyword>
<dbReference type="Proteomes" id="UP000006073">
    <property type="component" value="Unassembled WGS sequence"/>
</dbReference>
<name>S2D993_INDAL</name>
<evidence type="ECO:0000313" key="1">
    <source>
        <dbReference type="EMBL" id="EOZ95459.1"/>
    </source>
</evidence>